<dbReference type="EMBL" id="JARQWQ010000017">
    <property type="protein sequence ID" value="KAK2566110.1"/>
    <property type="molecule type" value="Genomic_DNA"/>
</dbReference>
<reference evidence="2" key="2">
    <citation type="journal article" date="2023" name="Science">
        <title>Genomic signatures of disease resistance in endangered staghorn corals.</title>
        <authorList>
            <person name="Vollmer S.V."/>
            <person name="Selwyn J.D."/>
            <person name="Despard B.A."/>
            <person name="Roesel C.L."/>
        </authorList>
    </citation>
    <scope>NUCLEOTIDE SEQUENCE</scope>
    <source>
        <strain evidence="2">K2</strain>
    </source>
</reference>
<sequence>MLGMYHNSDDENESRGDIAEARCARVIIPFSVRLQYSTVFILSSVRASIVWVTCGPVLVPYRGSEEKTSNAFMAESCLVPKVSRDFNMVAGQNASFGCALPLPSLASQTSYQTLFFPEPAEPEHEDQLIHKPLRPVSCRSRRQDKVLNIHAQTRQILPSIAFPTHGFPPYCGLGLSHVRILCRLPPPHVLLQEFHGSHDDHPPFIAFGFPGKIKEDGGRTQFTIVKRKYLNLSQKPLVIEEKKRKMDKSKHPEHNTSSQDKSSLFVQKGELSSTPYCNGPLTPAYAPFISAVP</sequence>
<evidence type="ECO:0000313" key="2">
    <source>
        <dbReference type="EMBL" id="KAK2566110.1"/>
    </source>
</evidence>
<feature type="compositionally biased region" description="Basic and acidic residues" evidence="1">
    <location>
        <begin position="240"/>
        <end position="254"/>
    </location>
</feature>
<protein>
    <submittedName>
        <fullName evidence="2">Uncharacterized protein</fullName>
    </submittedName>
</protein>
<gene>
    <name evidence="2" type="ORF">P5673_009555</name>
</gene>
<proteinExistence type="predicted"/>
<dbReference type="AlphaFoldDB" id="A0AAD9QS39"/>
<comment type="caution">
    <text evidence="2">The sequence shown here is derived from an EMBL/GenBank/DDBJ whole genome shotgun (WGS) entry which is preliminary data.</text>
</comment>
<name>A0AAD9QS39_ACRCE</name>
<accession>A0AAD9QS39</accession>
<evidence type="ECO:0000313" key="3">
    <source>
        <dbReference type="Proteomes" id="UP001249851"/>
    </source>
</evidence>
<feature type="compositionally biased region" description="Polar residues" evidence="1">
    <location>
        <begin position="255"/>
        <end position="265"/>
    </location>
</feature>
<keyword evidence="3" id="KW-1185">Reference proteome</keyword>
<evidence type="ECO:0000256" key="1">
    <source>
        <dbReference type="SAM" id="MobiDB-lite"/>
    </source>
</evidence>
<organism evidence="2 3">
    <name type="scientific">Acropora cervicornis</name>
    <name type="common">Staghorn coral</name>
    <dbReference type="NCBI Taxonomy" id="6130"/>
    <lineage>
        <taxon>Eukaryota</taxon>
        <taxon>Metazoa</taxon>
        <taxon>Cnidaria</taxon>
        <taxon>Anthozoa</taxon>
        <taxon>Hexacorallia</taxon>
        <taxon>Scleractinia</taxon>
        <taxon>Astrocoeniina</taxon>
        <taxon>Acroporidae</taxon>
        <taxon>Acropora</taxon>
    </lineage>
</organism>
<feature type="region of interest" description="Disordered" evidence="1">
    <location>
        <begin position="240"/>
        <end position="265"/>
    </location>
</feature>
<reference evidence="2" key="1">
    <citation type="journal article" date="2023" name="G3 (Bethesda)">
        <title>Whole genome assembly and annotation of the endangered Caribbean coral Acropora cervicornis.</title>
        <authorList>
            <person name="Selwyn J.D."/>
            <person name="Vollmer S.V."/>
        </authorList>
    </citation>
    <scope>NUCLEOTIDE SEQUENCE</scope>
    <source>
        <strain evidence="2">K2</strain>
    </source>
</reference>
<dbReference type="Proteomes" id="UP001249851">
    <property type="component" value="Unassembled WGS sequence"/>
</dbReference>